<feature type="signal peptide" evidence="2">
    <location>
        <begin position="1"/>
        <end position="24"/>
    </location>
</feature>
<dbReference type="AlphaFoldDB" id="A0AAU7CT25"/>
<feature type="region of interest" description="Disordered" evidence="1">
    <location>
        <begin position="215"/>
        <end position="307"/>
    </location>
</feature>
<evidence type="ECO:0008006" key="4">
    <source>
        <dbReference type="Google" id="ProtNLM"/>
    </source>
</evidence>
<organism evidence="3">
    <name type="scientific">Singulisphaera sp. Ch08</name>
    <dbReference type="NCBI Taxonomy" id="3120278"/>
    <lineage>
        <taxon>Bacteria</taxon>
        <taxon>Pseudomonadati</taxon>
        <taxon>Planctomycetota</taxon>
        <taxon>Planctomycetia</taxon>
        <taxon>Isosphaerales</taxon>
        <taxon>Isosphaeraceae</taxon>
        <taxon>Singulisphaera</taxon>
    </lineage>
</organism>
<gene>
    <name evidence="3" type="ORF">V5E97_19730</name>
</gene>
<dbReference type="InterPro" id="IPR036278">
    <property type="entry name" value="Sialidase_sf"/>
</dbReference>
<feature type="region of interest" description="Disordered" evidence="1">
    <location>
        <begin position="525"/>
        <end position="569"/>
    </location>
</feature>
<feature type="compositionally biased region" description="Polar residues" evidence="1">
    <location>
        <begin position="283"/>
        <end position="293"/>
    </location>
</feature>
<reference evidence="3" key="1">
    <citation type="submission" date="2024-05" db="EMBL/GenBank/DDBJ databases">
        <title>Planctomycetes of the genus Singulisphaera possess chitinolytic capabilities.</title>
        <authorList>
            <person name="Ivanova A."/>
        </authorList>
    </citation>
    <scope>NUCLEOTIDE SEQUENCE</scope>
    <source>
        <strain evidence="3">Ch08T</strain>
    </source>
</reference>
<accession>A0AAU7CT25</accession>
<feature type="compositionally biased region" description="Low complexity" evidence="1">
    <location>
        <begin position="234"/>
        <end position="252"/>
    </location>
</feature>
<feature type="compositionally biased region" description="Low complexity" evidence="1">
    <location>
        <begin position="556"/>
        <end position="569"/>
    </location>
</feature>
<dbReference type="SUPFAM" id="SSF50939">
    <property type="entry name" value="Sialidases"/>
    <property type="match status" value="1"/>
</dbReference>
<evidence type="ECO:0000256" key="2">
    <source>
        <dbReference type="SAM" id="SignalP"/>
    </source>
</evidence>
<keyword evidence="2" id="KW-0732">Signal</keyword>
<proteinExistence type="predicted"/>
<dbReference type="RefSeq" id="WP_406701020.1">
    <property type="nucleotide sequence ID" value="NZ_CP155447.1"/>
</dbReference>
<protein>
    <recommendedName>
        <fullName evidence="4">Fibronectin type-III domain-containing protein</fullName>
    </recommendedName>
</protein>
<name>A0AAU7CT25_9BACT</name>
<feature type="chain" id="PRO_5043986092" description="Fibronectin type-III domain-containing protein" evidence="2">
    <location>
        <begin position="25"/>
        <end position="569"/>
    </location>
</feature>
<sequence>MRLTIAGLVLTFALGIGTHPTATAQAPPSSKGPTTIYHKSRSFRVPFQINPAERARRRELQLWISDDQGRHWKQQGVTTPDRPAFTFNTEHDGEYWLAVRSVDEQGRLFPADDVRIEPSMKIVVDTKPPSIVLDPLVRSASLASVRWEVRDDHPDPHPPVLEYQVEGQKEWHPVPLDAEGTPGVATWDSGYAQPLQVRVTALDLAGNKSEKILILGSSRPGQSTVIASTPPPETATEPEPVPATATARTPQPESGPKPSPSPDLGLKPESTAMAASQGGLPVRQSSARPSPQLESRDNLGQGVTKGFPESRVGQEALAAIHPSAQDIVHQASPHNPAPAAIEPHARDASSLVTTLGGAPFATQITSAPLLGADSLPEVVEGGVRDAAGALSERELTPGQEASRRAGLENPVTPLRALSSRIPSDVGADPGVGMAALAKPAGTSRPSEVAVSNPTNKLKVPGPRFLLDYAVDRAGPDGRPAVVEIWVTEDGGKTWSRQGKDADRVSPVLVELNGEGTFGISLIARDADGLGDKPPAPGDEPKLWIEVEPQSSPPPSTSRASSLLQRALRR</sequence>
<evidence type="ECO:0000256" key="1">
    <source>
        <dbReference type="SAM" id="MobiDB-lite"/>
    </source>
</evidence>
<evidence type="ECO:0000313" key="3">
    <source>
        <dbReference type="EMBL" id="XBH08184.1"/>
    </source>
</evidence>
<dbReference type="EMBL" id="CP155447">
    <property type="protein sequence ID" value="XBH08184.1"/>
    <property type="molecule type" value="Genomic_DNA"/>
</dbReference>